<dbReference type="PANTHER" id="PTHR34454">
    <property type="entry name" value="TUNICAMYCIN INDUCED PROTEIN"/>
    <property type="match status" value="1"/>
</dbReference>
<protein>
    <submittedName>
        <fullName evidence="6">Tunicamycin induced protein</fullName>
    </submittedName>
</protein>
<keyword evidence="3" id="KW-0804">Transcription</keyword>
<dbReference type="Proteomes" id="UP000585474">
    <property type="component" value="Unassembled WGS sequence"/>
</dbReference>
<dbReference type="OrthoDB" id="690068at2759"/>
<dbReference type="GO" id="GO:0046983">
    <property type="term" value="F:protein dimerization activity"/>
    <property type="evidence" value="ECO:0007669"/>
    <property type="project" value="InterPro"/>
</dbReference>
<dbReference type="Gene3D" id="4.10.280.10">
    <property type="entry name" value="Helix-loop-helix DNA-binding domain"/>
    <property type="match status" value="1"/>
</dbReference>
<reference evidence="6 7" key="1">
    <citation type="submission" date="2019-07" db="EMBL/GenBank/DDBJ databases">
        <title>De Novo Assembly of kiwifruit Actinidia rufa.</title>
        <authorList>
            <person name="Sugita-Konishi S."/>
            <person name="Sato K."/>
            <person name="Mori E."/>
            <person name="Abe Y."/>
            <person name="Kisaki G."/>
            <person name="Hamano K."/>
            <person name="Suezawa K."/>
            <person name="Otani M."/>
            <person name="Fukuda T."/>
            <person name="Manabe T."/>
            <person name="Gomi K."/>
            <person name="Tabuchi M."/>
            <person name="Akimitsu K."/>
            <person name="Kataoka I."/>
        </authorList>
    </citation>
    <scope>NUCLEOTIDE SEQUENCE [LARGE SCALE GENOMIC DNA]</scope>
    <source>
        <strain evidence="7">cv. Fuchu</strain>
    </source>
</reference>
<dbReference type="InterPro" id="IPR036638">
    <property type="entry name" value="HLH_DNA-bd_sf"/>
</dbReference>
<dbReference type="SUPFAM" id="SSF47459">
    <property type="entry name" value="HLH, helix-loop-helix DNA-binding domain"/>
    <property type="match status" value="1"/>
</dbReference>
<dbReference type="InterPro" id="IPR053283">
    <property type="entry name" value="TUNICAMYCIN_INDUCED_1"/>
</dbReference>
<dbReference type="EMBL" id="BJWL01000006">
    <property type="protein sequence ID" value="GFY89483.1"/>
    <property type="molecule type" value="Genomic_DNA"/>
</dbReference>
<keyword evidence="2" id="KW-0805">Transcription regulation</keyword>
<proteinExistence type="predicted"/>
<dbReference type="AlphaFoldDB" id="A0A7J0ESS7"/>
<evidence type="ECO:0000256" key="1">
    <source>
        <dbReference type="ARBA" id="ARBA00004123"/>
    </source>
</evidence>
<evidence type="ECO:0000256" key="3">
    <source>
        <dbReference type="ARBA" id="ARBA00023163"/>
    </source>
</evidence>
<gene>
    <name evidence="6" type="ORF">Acr_06g0014230</name>
</gene>
<organism evidence="6 7">
    <name type="scientific">Actinidia rufa</name>
    <dbReference type="NCBI Taxonomy" id="165716"/>
    <lineage>
        <taxon>Eukaryota</taxon>
        <taxon>Viridiplantae</taxon>
        <taxon>Streptophyta</taxon>
        <taxon>Embryophyta</taxon>
        <taxon>Tracheophyta</taxon>
        <taxon>Spermatophyta</taxon>
        <taxon>Magnoliopsida</taxon>
        <taxon>eudicotyledons</taxon>
        <taxon>Gunneridae</taxon>
        <taxon>Pentapetalae</taxon>
        <taxon>asterids</taxon>
        <taxon>Ericales</taxon>
        <taxon>Actinidiaceae</taxon>
        <taxon>Actinidia</taxon>
    </lineage>
</organism>
<keyword evidence="4" id="KW-0539">Nucleus</keyword>
<evidence type="ECO:0000256" key="5">
    <source>
        <dbReference type="SAM" id="Coils"/>
    </source>
</evidence>
<dbReference type="GO" id="GO:0005634">
    <property type="term" value="C:nucleus"/>
    <property type="evidence" value="ECO:0007669"/>
    <property type="project" value="UniProtKB-SubCell"/>
</dbReference>
<evidence type="ECO:0000256" key="4">
    <source>
        <dbReference type="ARBA" id="ARBA00023242"/>
    </source>
</evidence>
<keyword evidence="7" id="KW-1185">Reference proteome</keyword>
<evidence type="ECO:0000313" key="7">
    <source>
        <dbReference type="Proteomes" id="UP000585474"/>
    </source>
</evidence>
<evidence type="ECO:0000313" key="6">
    <source>
        <dbReference type="EMBL" id="GFY89483.1"/>
    </source>
</evidence>
<accession>A0A7J0ESS7</accession>
<feature type="coiled-coil region" evidence="5">
    <location>
        <begin position="7"/>
        <end position="34"/>
    </location>
</feature>
<comment type="caution">
    <text evidence="6">The sequence shown here is derived from an EMBL/GenBank/DDBJ whole genome shotgun (WGS) entry which is preliminary data.</text>
</comment>
<comment type="subcellular location">
    <subcellularLocation>
        <location evidence="1">Nucleus</location>
    </subcellularLocation>
</comment>
<dbReference type="PANTHER" id="PTHR34454:SF2">
    <property type="entry name" value="PROTEIN TUNICAMYCIN INDUCED 1"/>
    <property type="match status" value="1"/>
</dbReference>
<evidence type="ECO:0000256" key="2">
    <source>
        <dbReference type="ARBA" id="ARBA00023015"/>
    </source>
</evidence>
<sequence length="254" mass="28363">MDKASVLGDAINYLKQLQQQVKTLEEEVKKKPIESVVVVKKLELNIAGEDPSLDKNFSLAEVQLLLLSITNSSVMSFGSSVLDITIVAQGFLNWDGVGLGRRPEPTPLSFLLISPSSSPSSNNKLKLLAPGLVELFSPSKPKPLDPFLPLISKEKPQPFSFQIKEGSFKLLKADVSTQTFVKLGFGWEKKSKEADEFNREDFPEWRTKPETVRMHFEVMANVAGDKVVRWVQVNPVLVEDTVVPNLISKEFPFH</sequence>
<name>A0A7J0ESS7_9ERIC</name>
<keyword evidence="5" id="KW-0175">Coiled coil</keyword>